<proteinExistence type="predicted"/>
<feature type="coiled-coil region" evidence="4">
    <location>
        <begin position="119"/>
        <end position="146"/>
    </location>
</feature>
<name>A0A914BME0_PATMI</name>
<dbReference type="Pfam" id="PF14559">
    <property type="entry name" value="TPR_19"/>
    <property type="match status" value="1"/>
</dbReference>
<evidence type="ECO:0000256" key="2">
    <source>
        <dbReference type="ARBA" id="ARBA00022803"/>
    </source>
</evidence>
<dbReference type="GeneID" id="119745132"/>
<dbReference type="EnsemblMetazoa" id="XM_038221356.1">
    <property type="protein sequence ID" value="XP_038077284.1"/>
    <property type="gene ID" value="LOC119745132"/>
</dbReference>
<dbReference type="SMART" id="SM00028">
    <property type="entry name" value="TPR"/>
    <property type="match status" value="3"/>
</dbReference>
<dbReference type="Proteomes" id="UP000887568">
    <property type="component" value="Unplaced"/>
</dbReference>
<sequence>MASGGSSKEIKQLLKNAREAIRSKEYKEALKHCKAVLKQDKTNYNALVFVGVAAAELDQPDQAVAAYRKAIETDQQQLLAWQGLAGFYEKSGNPDHRPELAGVYSQLRELFQSKDPKKWREVSEKLARLQDELGDTEQAVQVLKSLIQSEESEDAPASVRHWIQIADALAKVPALVEEYIMLLERAYKIILESGEDRQQHFGNYIKFLSKCNDVSDDRVRTECLRMHELFPSDTYPLTILAGIYLKCKPECLDEVAESVYTKLHSLDETSSSAFLGIGQTSLARRNYLLARDKLQEGLNGSRNNVHGWLYLAMAQLGLHDNRAAVESSKEGLKVLTVSKQLAASQLKRALLTVQADALLDAGTRSQAQKALQIYQKAK</sequence>
<evidence type="ECO:0000313" key="5">
    <source>
        <dbReference type="EnsemblMetazoa" id="XP_038077284.1"/>
    </source>
</evidence>
<protein>
    <recommendedName>
        <fullName evidence="7">Tetratricopeptide repeat protein 37</fullName>
    </recommendedName>
</protein>
<dbReference type="InterPro" id="IPR039226">
    <property type="entry name" value="Ski3/TTC37"/>
</dbReference>
<dbReference type="PANTHER" id="PTHR15704">
    <property type="entry name" value="SUPERKILLER 3 PROTEIN-RELATED"/>
    <property type="match status" value="1"/>
</dbReference>
<dbReference type="SUPFAM" id="SSF48452">
    <property type="entry name" value="TPR-like"/>
    <property type="match status" value="1"/>
</dbReference>
<organism evidence="5 6">
    <name type="scientific">Patiria miniata</name>
    <name type="common">Bat star</name>
    <name type="synonym">Asterina miniata</name>
    <dbReference type="NCBI Taxonomy" id="46514"/>
    <lineage>
        <taxon>Eukaryota</taxon>
        <taxon>Metazoa</taxon>
        <taxon>Echinodermata</taxon>
        <taxon>Eleutherozoa</taxon>
        <taxon>Asterozoa</taxon>
        <taxon>Asteroidea</taxon>
        <taxon>Valvatacea</taxon>
        <taxon>Valvatida</taxon>
        <taxon>Asterinidae</taxon>
        <taxon>Patiria</taxon>
    </lineage>
</organism>
<keyword evidence="1" id="KW-0677">Repeat</keyword>
<keyword evidence="6" id="KW-1185">Reference proteome</keyword>
<dbReference type="AlphaFoldDB" id="A0A914BME0"/>
<evidence type="ECO:0000313" key="6">
    <source>
        <dbReference type="Proteomes" id="UP000887568"/>
    </source>
</evidence>
<evidence type="ECO:0008006" key="7">
    <source>
        <dbReference type="Google" id="ProtNLM"/>
    </source>
</evidence>
<dbReference type="OrthoDB" id="421075at2759"/>
<keyword evidence="2 3" id="KW-0802">TPR repeat</keyword>
<dbReference type="GO" id="GO:0055087">
    <property type="term" value="C:Ski complex"/>
    <property type="evidence" value="ECO:0007669"/>
    <property type="project" value="InterPro"/>
</dbReference>
<dbReference type="OMA" id="CLRMHEL"/>
<feature type="repeat" description="TPR" evidence="3">
    <location>
        <begin position="44"/>
        <end position="77"/>
    </location>
</feature>
<evidence type="ECO:0000256" key="4">
    <source>
        <dbReference type="SAM" id="Coils"/>
    </source>
</evidence>
<dbReference type="Gene3D" id="1.25.40.10">
    <property type="entry name" value="Tetratricopeptide repeat domain"/>
    <property type="match status" value="2"/>
</dbReference>
<dbReference type="PANTHER" id="PTHR15704:SF7">
    <property type="entry name" value="SUPERKILLER COMPLEX PROTEIN 3"/>
    <property type="match status" value="1"/>
</dbReference>
<dbReference type="RefSeq" id="XP_038077284.1">
    <property type="nucleotide sequence ID" value="XM_038221356.1"/>
</dbReference>
<dbReference type="PROSITE" id="PS50005">
    <property type="entry name" value="TPR"/>
    <property type="match status" value="1"/>
</dbReference>
<evidence type="ECO:0000256" key="3">
    <source>
        <dbReference type="PROSITE-ProRule" id="PRU00339"/>
    </source>
</evidence>
<keyword evidence="4" id="KW-0175">Coiled coil</keyword>
<evidence type="ECO:0000256" key="1">
    <source>
        <dbReference type="ARBA" id="ARBA00022737"/>
    </source>
</evidence>
<dbReference type="GO" id="GO:0006401">
    <property type="term" value="P:RNA catabolic process"/>
    <property type="evidence" value="ECO:0007669"/>
    <property type="project" value="InterPro"/>
</dbReference>
<dbReference type="InterPro" id="IPR019734">
    <property type="entry name" value="TPR_rpt"/>
</dbReference>
<accession>A0A914BME0</accession>
<reference evidence="5" key="1">
    <citation type="submission" date="2022-11" db="UniProtKB">
        <authorList>
            <consortium name="EnsemblMetazoa"/>
        </authorList>
    </citation>
    <scope>IDENTIFICATION</scope>
</reference>
<dbReference type="InterPro" id="IPR011990">
    <property type="entry name" value="TPR-like_helical_dom_sf"/>
</dbReference>